<feature type="non-terminal residue" evidence="2">
    <location>
        <position position="1"/>
    </location>
</feature>
<comment type="caution">
    <text evidence="2">The sequence shown here is derived from an EMBL/GenBank/DDBJ whole genome shotgun (WGS) entry which is preliminary data.</text>
</comment>
<sequence>MHAQKEEAERRSRNGKSRVGKCQDPGIFSIPCTIGNCTFADAMLDLSALINVMPSSIYKSLYFGDLEPMGMIIHLANRSVVQPLGILEDVLVQVDELIFPVDFYVLDMEDDTSRKGSTLILGRPVLMTARTKSDVHARTLSMEFDDNLVQFNIFEVMKHPTEDHSLFSIDIIDELVEEHMQLGISRAKISHFVEIPDFDSGNRFQKLMKAEFDSNNQEEAEIDSNNLEEAETDSNNLEEVDTDSISQSEAKCDSGNLECKQTKAKYGSRQLIPHLDRVSQLIPRSANKFSPPHSPPTKLKPLLDHLKYAYLDDHQHFPIIIANNLHREQEEKFLNVLRKHKKVIGWTLSDLPGINPSIYMHKILLEEEAQPIRKQQRRLNLTILDIVKKEVTRLLVAGIIYPISDSQWVSLKQVVPKKSGMAVMKNWHDEMVPTRILNSWRVYSRVQSVC</sequence>
<dbReference type="InterPro" id="IPR043502">
    <property type="entry name" value="DNA/RNA_pol_sf"/>
</dbReference>
<accession>A0A371EZM6</accession>
<dbReference type="PANTHER" id="PTHR33067">
    <property type="entry name" value="RNA-DIRECTED DNA POLYMERASE-RELATED"/>
    <property type="match status" value="1"/>
</dbReference>
<reference evidence="2" key="1">
    <citation type="submission" date="2018-05" db="EMBL/GenBank/DDBJ databases">
        <title>Draft genome of Mucuna pruriens seed.</title>
        <authorList>
            <person name="Nnadi N.E."/>
            <person name="Vos R."/>
            <person name="Hasami M.H."/>
            <person name="Devisetty U.K."/>
            <person name="Aguiy J.C."/>
        </authorList>
    </citation>
    <scope>NUCLEOTIDE SEQUENCE [LARGE SCALE GENOMIC DNA]</scope>
    <source>
        <strain evidence="2">JCA_2017</strain>
    </source>
</reference>
<dbReference type="InterPro" id="IPR021109">
    <property type="entry name" value="Peptidase_aspartic_dom_sf"/>
</dbReference>
<proteinExistence type="predicted"/>
<feature type="region of interest" description="Disordered" evidence="1">
    <location>
        <begin position="1"/>
        <end position="20"/>
    </location>
</feature>
<dbReference type="Gene3D" id="3.10.10.10">
    <property type="entry name" value="HIV Type 1 Reverse Transcriptase, subunit A, domain 1"/>
    <property type="match status" value="1"/>
</dbReference>
<dbReference type="EMBL" id="QJKJ01011303">
    <property type="protein sequence ID" value="RDX71505.1"/>
    <property type="molecule type" value="Genomic_DNA"/>
</dbReference>
<keyword evidence="3" id="KW-1185">Reference proteome</keyword>
<dbReference type="OrthoDB" id="778454at2759"/>
<protein>
    <submittedName>
        <fullName evidence="2">Uncharacterized protein</fullName>
    </submittedName>
</protein>
<feature type="compositionally biased region" description="Basic and acidic residues" evidence="1">
    <location>
        <begin position="1"/>
        <end position="12"/>
    </location>
</feature>
<evidence type="ECO:0000256" key="1">
    <source>
        <dbReference type="SAM" id="MobiDB-lite"/>
    </source>
</evidence>
<dbReference type="SUPFAM" id="SSF56672">
    <property type="entry name" value="DNA/RNA polymerases"/>
    <property type="match status" value="1"/>
</dbReference>
<feature type="compositionally biased region" description="Acidic residues" evidence="1">
    <location>
        <begin position="216"/>
        <end position="242"/>
    </location>
</feature>
<feature type="region of interest" description="Disordered" evidence="1">
    <location>
        <begin position="213"/>
        <end position="252"/>
    </location>
</feature>
<organism evidence="2 3">
    <name type="scientific">Mucuna pruriens</name>
    <name type="common">Velvet bean</name>
    <name type="synonym">Dolichos pruriens</name>
    <dbReference type="NCBI Taxonomy" id="157652"/>
    <lineage>
        <taxon>Eukaryota</taxon>
        <taxon>Viridiplantae</taxon>
        <taxon>Streptophyta</taxon>
        <taxon>Embryophyta</taxon>
        <taxon>Tracheophyta</taxon>
        <taxon>Spermatophyta</taxon>
        <taxon>Magnoliopsida</taxon>
        <taxon>eudicotyledons</taxon>
        <taxon>Gunneridae</taxon>
        <taxon>Pentapetalae</taxon>
        <taxon>rosids</taxon>
        <taxon>fabids</taxon>
        <taxon>Fabales</taxon>
        <taxon>Fabaceae</taxon>
        <taxon>Papilionoideae</taxon>
        <taxon>50 kb inversion clade</taxon>
        <taxon>NPAAA clade</taxon>
        <taxon>indigoferoid/millettioid clade</taxon>
        <taxon>Phaseoleae</taxon>
        <taxon>Mucuna</taxon>
    </lineage>
</organism>
<dbReference type="CDD" id="cd00303">
    <property type="entry name" value="retropepsin_like"/>
    <property type="match status" value="1"/>
</dbReference>
<dbReference type="PANTHER" id="PTHR33067:SF15">
    <property type="entry name" value="RNA-DIRECTED DNA POLYMERASE"/>
    <property type="match status" value="1"/>
</dbReference>
<gene>
    <name evidence="2" type="ORF">CR513_49133</name>
</gene>
<dbReference type="AlphaFoldDB" id="A0A371EZM6"/>
<dbReference type="Gene3D" id="2.40.70.10">
    <property type="entry name" value="Acid Proteases"/>
    <property type="match status" value="1"/>
</dbReference>
<name>A0A371EZM6_MUCPR</name>
<evidence type="ECO:0000313" key="3">
    <source>
        <dbReference type="Proteomes" id="UP000257109"/>
    </source>
</evidence>
<dbReference type="Proteomes" id="UP000257109">
    <property type="component" value="Unassembled WGS sequence"/>
</dbReference>
<evidence type="ECO:0000313" key="2">
    <source>
        <dbReference type="EMBL" id="RDX71505.1"/>
    </source>
</evidence>